<keyword evidence="1" id="KW-0812">Transmembrane</keyword>
<proteinExistence type="predicted"/>
<keyword evidence="1" id="KW-1133">Transmembrane helix</keyword>
<feature type="transmembrane region" description="Helical" evidence="1">
    <location>
        <begin position="89"/>
        <end position="110"/>
    </location>
</feature>
<feature type="transmembrane region" description="Helical" evidence="1">
    <location>
        <begin position="117"/>
        <end position="136"/>
    </location>
</feature>
<dbReference type="PANTHER" id="PTHR31325">
    <property type="entry name" value="OS01G0798800 PROTEIN-RELATED"/>
    <property type="match status" value="1"/>
</dbReference>
<evidence type="ECO:0000313" key="3">
    <source>
        <dbReference type="EMBL" id="VDD25243.1"/>
    </source>
</evidence>
<feature type="domain" description="DUF4220" evidence="2">
    <location>
        <begin position="52"/>
        <end position="187"/>
    </location>
</feature>
<feature type="transmembrane region" description="Helical" evidence="1">
    <location>
        <begin position="16"/>
        <end position="35"/>
    </location>
</feature>
<feature type="transmembrane region" description="Helical" evidence="1">
    <location>
        <begin position="142"/>
        <end position="159"/>
    </location>
</feature>
<feature type="transmembrane region" description="Helical" evidence="1">
    <location>
        <begin position="47"/>
        <end position="69"/>
    </location>
</feature>
<protein>
    <recommendedName>
        <fullName evidence="2">DUF4220 domain-containing protein</fullName>
    </recommendedName>
</protein>
<reference evidence="3" key="1">
    <citation type="submission" date="2018-11" db="EMBL/GenBank/DDBJ databases">
        <authorList>
            <consortium name="Genoscope - CEA"/>
            <person name="William W."/>
        </authorList>
    </citation>
    <scope>NUCLEOTIDE SEQUENCE</scope>
</reference>
<evidence type="ECO:0000256" key="1">
    <source>
        <dbReference type="SAM" id="Phobius"/>
    </source>
</evidence>
<organism evidence="3">
    <name type="scientific">Brassica oleracea</name>
    <name type="common">Wild cabbage</name>
    <dbReference type="NCBI Taxonomy" id="3712"/>
    <lineage>
        <taxon>Eukaryota</taxon>
        <taxon>Viridiplantae</taxon>
        <taxon>Streptophyta</taxon>
        <taxon>Embryophyta</taxon>
        <taxon>Tracheophyta</taxon>
        <taxon>Spermatophyta</taxon>
        <taxon>Magnoliopsida</taxon>
        <taxon>eudicotyledons</taxon>
        <taxon>Gunneridae</taxon>
        <taxon>Pentapetalae</taxon>
        <taxon>rosids</taxon>
        <taxon>malvids</taxon>
        <taxon>Brassicales</taxon>
        <taxon>Brassicaceae</taxon>
        <taxon>Brassiceae</taxon>
        <taxon>Brassica</taxon>
    </lineage>
</organism>
<gene>
    <name evidence="3" type="ORF">BOLC2T10685H</name>
</gene>
<dbReference type="AlphaFoldDB" id="A0A3P6D2M1"/>
<dbReference type="Pfam" id="PF13968">
    <property type="entry name" value="DUF4220"/>
    <property type="match status" value="1"/>
</dbReference>
<name>A0A3P6D2M1_BRAOL</name>
<dbReference type="InterPro" id="IPR025315">
    <property type="entry name" value="DUF4220"/>
</dbReference>
<accession>A0A3P6D2M1</accession>
<evidence type="ECO:0000259" key="2">
    <source>
        <dbReference type="Pfam" id="PF13968"/>
    </source>
</evidence>
<sequence>MVEVIPKHIKDMWDRWNIRGAIILSLTLQAILICFSPLRKRTPRRLLIMLVWSSYLLADWSANFAVGLISKNQGKELKKDDPPQDKKLMALWAPFLLLHLGGPDTITTFALEDNALWLRHVFGLVFQAIAGVYVVLQSIPNSLWLIILLVFISGTIKYLERTTALYSASLDKCRDSMIQAPDPGPNYC</sequence>
<dbReference type="EMBL" id="LR031874">
    <property type="protein sequence ID" value="VDD25243.1"/>
    <property type="molecule type" value="Genomic_DNA"/>
</dbReference>
<keyword evidence="1" id="KW-0472">Membrane</keyword>